<gene>
    <name evidence="7" type="ORF">CEPIT_LOCUS4156</name>
</gene>
<evidence type="ECO:0000256" key="2">
    <source>
        <dbReference type="ARBA" id="ARBA00006665"/>
    </source>
</evidence>
<accession>A0AAV0CDQ1</accession>
<protein>
    <submittedName>
        <fullName evidence="7">Uncharacterized protein</fullName>
    </submittedName>
</protein>
<evidence type="ECO:0000256" key="4">
    <source>
        <dbReference type="ARBA" id="ARBA00022989"/>
    </source>
</evidence>
<sequence length="140" mass="15576">MPNVLLLGHLSGILSGFASRCRLVLLASASCPLATASCCSPSPHVCSSPFLVARCYYIHDLPAHCRIFIIRVFAIVVAFFSTGTDSKCFQIQFSKDSEIEEVGKDHVPYGFGFIHFFFSTGAMYFPMQIIRWNIILNECI</sequence>
<keyword evidence="6" id="KW-0732">Signal</keyword>
<evidence type="ECO:0000256" key="3">
    <source>
        <dbReference type="ARBA" id="ARBA00022692"/>
    </source>
</evidence>
<keyword evidence="5" id="KW-0472">Membrane</keyword>
<reference evidence="7" key="1">
    <citation type="submission" date="2022-07" db="EMBL/GenBank/DDBJ databases">
        <authorList>
            <person name="Macas J."/>
            <person name="Novak P."/>
            <person name="Neumann P."/>
        </authorList>
    </citation>
    <scope>NUCLEOTIDE SEQUENCE</scope>
</reference>
<organism evidence="7 8">
    <name type="scientific">Cuscuta epithymum</name>
    <dbReference type="NCBI Taxonomy" id="186058"/>
    <lineage>
        <taxon>Eukaryota</taxon>
        <taxon>Viridiplantae</taxon>
        <taxon>Streptophyta</taxon>
        <taxon>Embryophyta</taxon>
        <taxon>Tracheophyta</taxon>
        <taxon>Spermatophyta</taxon>
        <taxon>Magnoliopsida</taxon>
        <taxon>eudicotyledons</taxon>
        <taxon>Gunneridae</taxon>
        <taxon>Pentapetalae</taxon>
        <taxon>asterids</taxon>
        <taxon>lamiids</taxon>
        <taxon>Solanales</taxon>
        <taxon>Convolvulaceae</taxon>
        <taxon>Cuscuteae</taxon>
        <taxon>Cuscuta</taxon>
        <taxon>Cuscuta subgen. Cuscuta</taxon>
    </lineage>
</organism>
<evidence type="ECO:0000256" key="5">
    <source>
        <dbReference type="ARBA" id="ARBA00023136"/>
    </source>
</evidence>
<name>A0AAV0CDQ1_9ASTE</name>
<evidence type="ECO:0000256" key="1">
    <source>
        <dbReference type="ARBA" id="ARBA00004141"/>
    </source>
</evidence>
<dbReference type="PANTHER" id="PTHR10383:SF63">
    <property type="entry name" value="OS01G0179800 PROTEIN"/>
    <property type="match status" value="1"/>
</dbReference>
<dbReference type="GO" id="GO:0016020">
    <property type="term" value="C:membrane"/>
    <property type="evidence" value="ECO:0007669"/>
    <property type="project" value="UniProtKB-SubCell"/>
</dbReference>
<keyword evidence="4" id="KW-1133">Transmembrane helix</keyword>
<comment type="caution">
    <text evidence="7">The sequence shown here is derived from an EMBL/GenBank/DDBJ whole genome shotgun (WGS) entry which is preliminary data.</text>
</comment>
<keyword evidence="8" id="KW-1185">Reference proteome</keyword>
<dbReference type="EMBL" id="CAMAPF010000021">
    <property type="protein sequence ID" value="CAH9071990.1"/>
    <property type="molecule type" value="Genomic_DNA"/>
</dbReference>
<dbReference type="InterPro" id="IPR005016">
    <property type="entry name" value="TDE1/TMS"/>
</dbReference>
<dbReference type="Proteomes" id="UP001152523">
    <property type="component" value="Unassembled WGS sequence"/>
</dbReference>
<comment type="similarity">
    <text evidence="2">Belongs to the TDE1 family.</text>
</comment>
<feature type="chain" id="PRO_5043874647" evidence="6">
    <location>
        <begin position="37"/>
        <end position="140"/>
    </location>
</feature>
<dbReference type="AlphaFoldDB" id="A0AAV0CDQ1"/>
<comment type="subcellular location">
    <subcellularLocation>
        <location evidence="1">Membrane</location>
        <topology evidence="1">Multi-pass membrane protein</topology>
    </subcellularLocation>
</comment>
<evidence type="ECO:0000313" key="7">
    <source>
        <dbReference type="EMBL" id="CAH9071990.1"/>
    </source>
</evidence>
<feature type="signal peptide" evidence="6">
    <location>
        <begin position="1"/>
        <end position="36"/>
    </location>
</feature>
<proteinExistence type="inferred from homology"/>
<evidence type="ECO:0000313" key="8">
    <source>
        <dbReference type="Proteomes" id="UP001152523"/>
    </source>
</evidence>
<keyword evidence="3" id="KW-0812">Transmembrane</keyword>
<dbReference type="PANTHER" id="PTHR10383">
    <property type="entry name" value="SERINE INCORPORATOR"/>
    <property type="match status" value="1"/>
</dbReference>
<evidence type="ECO:0000256" key="6">
    <source>
        <dbReference type="SAM" id="SignalP"/>
    </source>
</evidence>